<dbReference type="EC" id="5.3.4.1" evidence="2"/>
<dbReference type="GO" id="GO:0005783">
    <property type="term" value="C:endoplasmic reticulum"/>
    <property type="evidence" value="ECO:0007669"/>
    <property type="project" value="InterPro"/>
</dbReference>
<dbReference type="GO" id="GO:0006457">
    <property type="term" value="P:protein folding"/>
    <property type="evidence" value="ECO:0007669"/>
    <property type="project" value="TreeGrafter"/>
</dbReference>
<accession>A0A1J4L3I6</accession>
<evidence type="ECO:0000313" key="9">
    <source>
        <dbReference type="Proteomes" id="UP000179807"/>
    </source>
</evidence>
<dbReference type="PROSITE" id="PS51352">
    <property type="entry name" value="THIOREDOXIN_2"/>
    <property type="match status" value="1"/>
</dbReference>
<proteinExistence type="predicted"/>
<dbReference type="RefSeq" id="XP_068370776.1">
    <property type="nucleotide sequence ID" value="XM_068489795.1"/>
</dbReference>
<dbReference type="InterPro" id="IPR013766">
    <property type="entry name" value="Thioredoxin_domain"/>
</dbReference>
<evidence type="ECO:0000256" key="6">
    <source>
        <dbReference type="SAM" id="MobiDB-lite"/>
    </source>
</evidence>
<organism evidence="8 9">
    <name type="scientific">Tritrichomonas foetus</name>
    <dbReference type="NCBI Taxonomy" id="1144522"/>
    <lineage>
        <taxon>Eukaryota</taxon>
        <taxon>Metamonada</taxon>
        <taxon>Parabasalia</taxon>
        <taxon>Tritrichomonadida</taxon>
        <taxon>Tritrichomonadidae</taxon>
        <taxon>Tritrichomonas</taxon>
    </lineage>
</organism>
<evidence type="ECO:0000259" key="7">
    <source>
        <dbReference type="PROSITE" id="PS51352"/>
    </source>
</evidence>
<dbReference type="PANTHER" id="PTHR45672:SF11">
    <property type="entry name" value="PROTEIN DISULFIDE-ISOMERASE C17H9.14C"/>
    <property type="match status" value="1"/>
</dbReference>
<dbReference type="PRINTS" id="PR00421">
    <property type="entry name" value="THIOREDOXIN"/>
</dbReference>
<evidence type="ECO:0000256" key="3">
    <source>
        <dbReference type="ARBA" id="ARBA00023157"/>
    </source>
</evidence>
<dbReference type="InterPro" id="IPR036356">
    <property type="entry name" value="ERp29_C_sf"/>
</dbReference>
<evidence type="ECO:0000313" key="8">
    <source>
        <dbReference type="EMBL" id="OHT17640.1"/>
    </source>
</evidence>
<evidence type="ECO:0000256" key="5">
    <source>
        <dbReference type="ARBA" id="ARBA00023284"/>
    </source>
</evidence>
<keyword evidence="5" id="KW-0676">Redox-active center</keyword>
<dbReference type="Gene3D" id="1.20.1150.12">
    <property type="entry name" value="Endoplasmic reticulum resident protein 29, C-terminal domain"/>
    <property type="match status" value="1"/>
</dbReference>
<dbReference type="Proteomes" id="UP000179807">
    <property type="component" value="Unassembled WGS sequence"/>
</dbReference>
<dbReference type="Gene3D" id="3.40.30.10">
    <property type="entry name" value="Glutaredoxin"/>
    <property type="match status" value="2"/>
</dbReference>
<evidence type="ECO:0000256" key="1">
    <source>
        <dbReference type="ARBA" id="ARBA00001182"/>
    </source>
</evidence>
<dbReference type="SUPFAM" id="SSF52833">
    <property type="entry name" value="Thioredoxin-like"/>
    <property type="match status" value="2"/>
</dbReference>
<comment type="catalytic activity">
    <reaction evidence="1">
        <text>Catalyzes the rearrangement of -S-S- bonds in proteins.</text>
        <dbReference type="EC" id="5.3.4.1"/>
    </reaction>
</comment>
<feature type="region of interest" description="Disordered" evidence="6">
    <location>
        <begin position="283"/>
        <end position="338"/>
    </location>
</feature>
<gene>
    <name evidence="8" type="ORF">TRFO_00914</name>
</gene>
<feature type="compositionally biased region" description="Low complexity" evidence="6">
    <location>
        <begin position="288"/>
        <end position="308"/>
    </location>
</feature>
<dbReference type="EMBL" id="MLAK01000001">
    <property type="protein sequence ID" value="OHT17640.1"/>
    <property type="molecule type" value="Genomic_DNA"/>
</dbReference>
<dbReference type="GeneID" id="94824499"/>
<evidence type="ECO:0000256" key="2">
    <source>
        <dbReference type="ARBA" id="ARBA00012723"/>
    </source>
</evidence>
<dbReference type="Pfam" id="PF07749">
    <property type="entry name" value="ERp29"/>
    <property type="match status" value="1"/>
</dbReference>
<dbReference type="InterPro" id="IPR011679">
    <property type="entry name" value="ERp29_C"/>
</dbReference>
<sequence length="338" mass="37429">MAAEFAEAATTFTDVTFGGVDCSVNKKVCEKHKIDGYPTIYLFKEGKTEGIEFHGQRSVDGFCDFIENYTTSKAKRPPKVFIELNPLNFENHTSSRKCLFVTFFAPWCGHCKRFLPEAKIAAAAFQVEEDAAIGTVNCELYKEFCDGVGVSGYPSIKLFKDNSSIEYDGPRTADGVASFINKNCGTERAANGLLLDTAGIVDEATPLVKEFLAGKADALERMKAIKGAEFYVKVMERINAKGVEQVQKDMETMNKILTARKGSYKALDGMKRRYNVFNEFIPKPEPEPVQQEAEPAQQEAEAAQQEAETAQKDNTKPFGEPVTIQSEAVFTENPAKEL</sequence>
<reference evidence="8" key="1">
    <citation type="submission" date="2016-10" db="EMBL/GenBank/DDBJ databases">
        <authorList>
            <person name="Benchimol M."/>
            <person name="Almeida L.G."/>
            <person name="Vasconcelos A.T."/>
            <person name="Perreira-Neves A."/>
            <person name="Rosa I.A."/>
            <person name="Tasca T."/>
            <person name="Bogo M.R."/>
            <person name="de Souza W."/>
        </authorList>
    </citation>
    <scope>NUCLEOTIDE SEQUENCE [LARGE SCALE GENOMIC DNA]</scope>
    <source>
        <strain evidence="8">K</strain>
    </source>
</reference>
<keyword evidence="9" id="KW-1185">Reference proteome</keyword>
<dbReference type="Pfam" id="PF00085">
    <property type="entry name" value="Thioredoxin"/>
    <property type="match status" value="2"/>
</dbReference>
<protein>
    <recommendedName>
        <fullName evidence="2">protein disulfide-isomerase</fullName>
        <ecNumber evidence="2">5.3.4.1</ecNumber>
    </recommendedName>
</protein>
<dbReference type="AlphaFoldDB" id="A0A1J4L3I6"/>
<dbReference type="InterPro" id="IPR051063">
    <property type="entry name" value="PDI"/>
</dbReference>
<name>A0A1J4L3I6_9EUKA</name>
<keyword evidence="4" id="KW-0413">Isomerase</keyword>
<dbReference type="PANTHER" id="PTHR45672">
    <property type="entry name" value="PROTEIN DISULFIDE-ISOMERASE C17H9.14C-RELATED"/>
    <property type="match status" value="1"/>
</dbReference>
<dbReference type="InterPro" id="IPR036249">
    <property type="entry name" value="Thioredoxin-like_sf"/>
</dbReference>
<dbReference type="CDD" id="cd02961">
    <property type="entry name" value="PDI_a_family"/>
    <property type="match status" value="2"/>
</dbReference>
<feature type="domain" description="Thioredoxin" evidence="7">
    <location>
        <begin position="56"/>
        <end position="213"/>
    </location>
</feature>
<dbReference type="GO" id="GO:0003756">
    <property type="term" value="F:protein disulfide isomerase activity"/>
    <property type="evidence" value="ECO:0007669"/>
    <property type="project" value="UniProtKB-EC"/>
</dbReference>
<keyword evidence="3" id="KW-1015">Disulfide bond</keyword>
<dbReference type="SUPFAM" id="SSF47933">
    <property type="entry name" value="ERP29 C domain-like"/>
    <property type="match status" value="1"/>
</dbReference>
<dbReference type="OrthoDB" id="427280at2759"/>
<comment type="caution">
    <text evidence="8">The sequence shown here is derived from an EMBL/GenBank/DDBJ whole genome shotgun (WGS) entry which is preliminary data.</text>
</comment>
<dbReference type="VEuPathDB" id="TrichDB:TRFO_00914"/>
<evidence type="ECO:0000256" key="4">
    <source>
        <dbReference type="ARBA" id="ARBA00023235"/>
    </source>
</evidence>